<feature type="domain" description="VOC" evidence="10">
    <location>
        <begin position="6"/>
        <end position="121"/>
    </location>
</feature>
<dbReference type="InterPro" id="IPR037523">
    <property type="entry name" value="VOC_core"/>
</dbReference>
<dbReference type="CDD" id="cd07237">
    <property type="entry name" value="BphC1-RGP6_C_like"/>
    <property type="match status" value="1"/>
</dbReference>
<protein>
    <submittedName>
        <fullName evidence="11">2,3-dihydroxybiphenyl-1,2-dioxygenase</fullName>
    </submittedName>
</protein>
<dbReference type="PROSITE" id="PS51819">
    <property type="entry name" value="VOC"/>
    <property type="match status" value="2"/>
</dbReference>
<keyword evidence="3" id="KW-0479">Metal-binding</keyword>
<dbReference type="InterPro" id="IPR004360">
    <property type="entry name" value="Glyas_Fos-R_dOase_dom"/>
</dbReference>
<proteinExistence type="inferred from homology"/>
<reference evidence="11 12" key="1">
    <citation type="submission" date="2020-02" db="EMBL/GenBank/DDBJ databases">
        <title>Integrative conjugative elements (ICEs) and plasmids drive adaptation of Pseudomonas nitroreducens strain HBP1 to wastewater environment.</title>
        <authorList>
            <person name="Sentchilo V."/>
            <person name="Carraro N."/>
            <person name="Bertelli C."/>
            <person name="van der Meer J.R."/>
        </authorList>
    </citation>
    <scope>NUCLEOTIDE SEQUENCE [LARGE SCALE GENOMIC DNA]</scope>
    <source>
        <strain evidence="11 12">HBP1</strain>
    </source>
</reference>
<dbReference type="Proteomes" id="UP000501063">
    <property type="component" value="Chromosome"/>
</dbReference>
<evidence type="ECO:0000313" key="12">
    <source>
        <dbReference type="Proteomes" id="UP000501063"/>
    </source>
</evidence>
<evidence type="ECO:0000256" key="3">
    <source>
        <dbReference type="ARBA" id="ARBA00022723"/>
    </source>
</evidence>
<evidence type="ECO:0000256" key="6">
    <source>
        <dbReference type="ARBA" id="ARBA00022964"/>
    </source>
</evidence>
<dbReference type="InterPro" id="IPR000486">
    <property type="entry name" value="Xdiol_ring_cleave_dOase_1/2"/>
</dbReference>
<evidence type="ECO:0000256" key="2">
    <source>
        <dbReference type="ARBA" id="ARBA00008784"/>
    </source>
</evidence>
<dbReference type="PROSITE" id="PS00082">
    <property type="entry name" value="EXTRADIOL_DIOXYGENAS"/>
    <property type="match status" value="1"/>
</dbReference>
<dbReference type="AlphaFoldDB" id="A0A6G6J6F4"/>
<dbReference type="Pfam" id="PF22632">
    <property type="entry name" value="BphC_D1"/>
    <property type="match status" value="1"/>
</dbReference>
<evidence type="ECO:0000256" key="5">
    <source>
        <dbReference type="ARBA" id="ARBA00022797"/>
    </source>
</evidence>
<evidence type="ECO:0000256" key="4">
    <source>
        <dbReference type="ARBA" id="ARBA00022737"/>
    </source>
</evidence>
<dbReference type="GO" id="GO:0008198">
    <property type="term" value="F:ferrous iron binding"/>
    <property type="evidence" value="ECO:0007669"/>
    <property type="project" value="InterPro"/>
</dbReference>
<keyword evidence="6 9" id="KW-0223">Dioxygenase</keyword>
<organism evidence="11 12">
    <name type="scientific">Pseudomonas nitroreducens</name>
    <dbReference type="NCBI Taxonomy" id="46680"/>
    <lineage>
        <taxon>Bacteria</taxon>
        <taxon>Pseudomonadati</taxon>
        <taxon>Pseudomonadota</taxon>
        <taxon>Gammaproteobacteria</taxon>
        <taxon>Pseudomonadales</taxon>
        <taxon>Pseudomonadaceae</taxon>
        <taxon>Pseudomonas</taxon>
    </lineage>
</organism>
<dbReference type="GO" id="GO:0051213">
    <property type="term" value="F:dioxygenase activity"/>
    <property type="evidence" value="ECO:0007669"/>
    <property type="project" value="UniProtKB-KW"/>
</dbReference>
<dbReference type="InterPro" id="IPR029068">
    <property type="entry name" value="Glyas_Bleomycin-R_OHBP_Dase"/>
</dbReference>
<dbReference type="Gene3D" id="3.10.180.10">
    <property type="entry name" value="2,3-Dihydroxybiphenyl 1,2-Dioxygenase, domain 1"/>
    <property type="match status" value="2"/>
</dbReference>
<dbReference type="SUPFAM" id="SSF54593">
    <property type="entry name" value="Glyoxalase/Bleomycin resistance protein/Dihydroxybiphenyl dioxygenase"/>
    <property type="match status" value="2"/>
</dbReference>
<dbReference type="EMBL" id="CP049140">
    <property type="protein sequence ID" value="QIE90824.1"/>
    <property type="molecule type" value="Genomic_DNA"/>
</dbReference>
<keyword evidence="5 9" id="KW-0058">Aromatic hydrocarbons catabolism</keyword>
<keyword evidence="8 9" id="KW-0408">Iron</keyword>
<comment type="similarity">
    <text evidence="2 9">Belongs to the extradiol ring-cleavage dioxygenase family.</text>
</comment>
<evidence type="ECO:0000256" key="8">
    <source>
        <dbReference type="ARBA" id="ARBA00023004"/>
    </source>
</evidence>
<evidence type="ECO:0000256" key="1">
    <source>
        <dbReference type="ARBA" id="ARBA00001954"/>
    </source>
</evidence>
<accession>A0A6G6J6F4</accession>
<dbReference type="CDD" id="cd07252">
    <property type="entry name" value="BphC1-RGP6_N_like"/>
    <property type="match status" value="1"/>
</dbReference>
<evidence type="ECO:0000313" key="11">
    <source>
        <dbReference type="EMBL" id="QIE90824.1"/>
    </source>
</evidence>
<keyword evidence="4" id="KW-0677">Repeat</keyword>
<feature type="domain" description="VOC" evidence="10">
    <location>
        <begin position="146"/>
        <end position="271"/>
    </location>
</feature>
<evidence type="ECO:0000256" key="7">
    <source>
        <dbReference type="ARBA" id="ARBA00023002"/>
    </source>
</evidence>
<keyword evidence="7 9" id="KW-0560">Oxidoreductase</keyword>
<evidence type="ECO:0000256" key="9">
    <source>
        <dbReference type="RuleBase" id="RU000683"/>
    </source>
</evidence>
<sequence>MTMISNLGYIVLGVSDLDEWERFAVDVVGLQVGAREPGVSLGLRMDDFEQRILLQSSNVDDMIAAGWEFDTEEALLAYVAGLREHGVDVRDVSDELANVRKVECVFSCTDDNGMFHEFYFAARRAALSDAFRSKVLCGPFVTGRLGVGHFVAVDKSGGATTNFYECILGVKLSDYICGEVMPGKEMEVKFFHSATGRHHSVATAEVPFPVSKIIHHIMVEVADMNDVGLAYDRCVAAGVPIEMEFGHHPNDGMFSFYAKTPSGFLLEFGYGGIVVDDATWEVKRYSQLSDWGHRHPPRS</sequence>
<dbReference type="KEGG" id="pnt:G5B91_07360"/>
<name>A0A6G6J6F4_PSENT</name>
<evidence type="ECO:0000259" key="10">
    <source>
        <dbReference type="PROSITE" id="PS51819"/>
    </source>
</evidence>
<comment type="cofactor">
    <cofactor evidence="1 9">
        <name>Fe(2+)</name>
        <dbReference type="ChEBI" id="CHEBI:29033"/>
    </cofactor>
</comment>
<dbReference type="Pfam" id="PF00903">
    <property type="entry name" value="Glyoxalase"/>
    <property type="match status" value="1"/>
</dbReference>
<gene>
    <name evidence="11" type="primary">hbpC</name>
    <name evidence="11" type="ORF">G5B91_07360</name>
</gene>